<protein>
    <submittedName>
        <fullName evidence="1">Uncharacterized protein</fullName>
    </submittedName>
</protein>
<dbReference type="EMBL" id="JASCZI010123001">
    <property type="protein sequence ID" value="MED6164980.1"/>
    <property type="molecule type" value="Genomic_DNA"/>
</dbReference>
<name>A0ABU6UWV5_9FABA</name>
<sequence>MFLGHRIIVPLTALVHYNGREIDDDNIENSVPYDDSKPKAMSIKSSFTFETLKKSLHKKLGLRDNEVVGRMAYRIPHVVDAGKWQLVDVDDNITCIFDMHAVSCGFRTIYLYVESEMGENLVHTPFVGRTINTQSWQASAQRSSNNSAPNSMMNLPEEGNPLMKDILSDISDHEDDFLFGVQEEEEPAPDQAFDGMHNVGDVAGQVQALVATTPSFHAPPSSQFSDINWEAMDGANEFPEIRSRIP</sequence>
<comment type="caution">
    <text evidence="1">The sequence shown here is derived from an EMBL/GenBank/DDBJ whole genome shotgun (WGS) entry which is preliminary data.</text>
</comment>
<accession>A0ABU6UWV5</accession>
<evidence type="ECO:0000313" key="2">
    <source>
        <dbReference type="Proteomes" id="UP001341840"/>
    </source>
</evidence>
<gene>
    <name evidence="1" type="ORF">PIB30_095344</name>
</gene>
<organism evidence="1 2">
    <name type="scientific">Stylosanthes scabra</name>
    <dbReference type="NCBI Taxonomy" id="79078"/>
    <lineage>
        <taxon>Eukaryota</taxon>
        <taxon>Viridiplantae</taxon>
        <taxon>Streptophyta</taxon>
        <taxon>Embryophyta</taxon>
        <taxon>Tracheophyta</taxon>
        <taxon>Spermatophyta</taxon>
        <taxon>Magnoliopsida</taxon>
        <taxon>eudicotyledons</taxon>
        <taxon>Gunneridae</taxon>
        <taxon>Pentapetalae</taxon>
        <taxon>rosids</taxon>
        <taxon>fabids</taxon>
        <taxon>Fabales</taxon>
        <taxon>Fabaceae</taxon>
        <taxon>Papilionoideae</taxon>
        <taxon>50 kb inversion clade</taxon>
        <taxon>dalbergioids sensu lato</taxon>
        <taxon>Dalbergieae</taxon>
        <taxon>Pterocarpus clade</taxon>
        <taxon>Stylosanthes</taxon>
    </lineage>
</organism>
<feature type="non-terminal residue" evidence="1">
    <location>
        <position position="246"/>
    </location>
</feature>
<reference evidence="1 2" key="1">
    <citation type="journal article" date="2023" name="Plants (Basel)">
        <title>Bridging the Gap: Combining Genomics and Transcriptomics Approaches to Understand Stylosanthes scabra, an Orphan Legume from the Brazilian Caatinga.</title>
        <authorList>
            <person name="Ferreira-Neto J.R.C."/>
            <person name="da Silva M.D."/>
            <person name="Binneck E."/>
            <person name="de Melo N.F."/>
            <person name="da Silva R.H."/>
            <person name="de Melo A.L.T.M."/>
            <person name="Pandolfi V."/>
            <person name="Bustamante F.O."/>
            <person name="Brasileiro-Vidal A.C."/>
            <person name="Benko-Iseppon A.M."/>
        </authorList>
    </citation>
    <scope>NUCLEOTIDE SEQUENCE [LARGE SCALE GENOMIC DNA]</scope>
    <source>
        <tissue evidence="1">Leaves</tissue>
    </source>
</reference>
<evidence type="ECO:0000313" key="1">
    <source>
        <dbReference type="EMBL" id="MED6164980.1"/>
    </source>
</evidence>
<keyword evidence="2" id="KW-1185">Reference proteome</keyword>
<proteinExistence type="predicted"/>
<dbReference type="Proteomes" id="UP001341840">
    <property type="component" value="Unassembled WGS sequence"/>
</dbReference>